<evidence type="ECO:0000313" key="2">
    <source>
        <dbReference type="Proteomes" id="UP001234178"/>
    </source>
</evidence>
<organism evidence="1 2">
    <name type="scientific">Daphnia magna</name>
    <dbReference type="NCBI Taxonomy" id="35525"/>
    <lineage>
        <taxon>Eukaryota</taxon>
        <taxon>Metazoa</taxon>
        <taxon>Ecdysozoa</taxon>
        <taxon>Arthropoda</taxon>
        <taxon>Crustacea</taxon>
        <taxon>Branchiopoda</taxon>
        <taxon>Diplostraca</taxon>
        <taxon>Cladocera</taxon>
        <taxon>Anomopoda</taxon>
        <taxon>Daphniidae</taxon>
        <taxon>Daphnia</taxon>
    </lineage>
</organism>
<comment type="caution">
    <text evidence="1">The sequence shown here is derived from an EMBL/GenBank/DDBJ whole genome shotgun (WGS) entry which is preliminary data.</text>
</comment>
<reference evidence="1 2" key="1">
    <citation type="journal article" date="2023" name="Nucleic Acids Res.">
        <title>The hologenome of Daphnia magna reveals possible DNA methylation and microbiome-mediated evolution of the host genome.</title>
        <authorList>
            <person name="Chaturvedi A."/>
            <person name="Li X."/>
            <person name="Dhandapani V."/>
            <person name="Marshall H."/>
            <person name="Kissane S."/>
            <person name="Cuenca-Cambronero M."/>
            <person name="Asole G."/>
            <person name="Calvet F."/>
            <person name="Ruiz-Romero M."/>
            <person name="Marangio P."/>
            <person name="Guigo R."/>
            <person name="Rago D."/>
            <person name="Mirbahai L."/>
            <person name="Eastwood N."/>
            <person name="Colbourne J.K."/>
            <person name="Zhou J."/>
            <person name="Mallon E."/>
            <person name="Orsini L."/>
        </authorList>
    </citation>
    <scope>NUCLEOTIDE SEQUENCE [LARGE SCALE GENOMIC DNA]</scope>
    <source>
        <strain evidence="1">LRV0_1</strain>
    </source>
</reference>
<evidence type="ECO:0000313" key="1">
    <source>
        <dbReference type="EMBL" id="KAK4036056.1"/>
    </source>
</evidence>
<dbReference type="Proteomes" id="UP001234178">
    <property type="component" value="Unassembled WGS sequence"/>
</dbReference>
<accession>A0ABR0B2Y1</accession>
<dbReference type="EMBL" id="JAOYFB010000040">
    <property type="protein sequence ID" value="KAK4036056.1"/>
    <property type="molecule type" value="Genomic_DNA"/>
</dbReference>
<sequence>MSLTSSTVFLLNILHRYTTMSTKMALIFVAISLIALSIVPDSVDAAYCGSRRGYCKDGTRGTPCCGYGRCNIFCRNCNGGCRTGRTDVVDDGMDSLETVMATANETESSGFSGKSMNPIALAAAEEAPPAHSDETDNN</sequence>
<keyword evidence="2" id="KW-1185">Reference proteome</keyword>
<proteinExistence type="predicted"/>
<name>A0ABR0B2Y1_9CRUS</name>
<protein>
    <submittedName>
        <fullName evidence="1">Uncharacterized protein</fullName>
    </submittedName>
</protein>
<gene>
    <name evidence="1" type="ORF">OUZ56_028127</name>
</gene>
<dbReference type="Gene3D" id="3.30.70.2800">
    <property type="match status" value="1"/>
</dbReference>